<reference evidence="7" key="2">
    <citation type="submission" date="2015-01" db="EMBL/GenBank/DDBJ databases">
        <title>Evolutionary Origins and Diversification of the Mycorrhizal Mutualists.</title>
        <authorList>
            <consortium name="DOE Joint Genome Institute"/>
            <consortium name="Mycorrhizal Genomics Consortium"/>
            <person name="Kohler A."/>
            <person name="Kuo A."/>
            <person name="Nagy L.G."/>
            <person name="Floudas D."/>
            <person name="Copeland A."/>
            <person name="Barry K.W."/>
            <person name="Cichocki N."/>
            <person name="Veneault-Fourrey C."/>
            <person name="LaButti K."/>
            <person name="Lindquist E.A."/>
            <person name="Lipzen A."/>
            <person name="Lundell T."/>
            <person name="Morin E."/>
            <person name="Murat C."/>
            <person name="Riley R."/>
            <person name="Ohm R."/>
            <person name="Sun H."/>
            <person name="Tunlid A."/>
            <person name="Henrissat B."/>
            <person name="Grigoriev I.V."/>
            <person name="Hibbett D.S."/>
            <person name="Martin F."/>
        </authorList>
    </citation>
    <scope>NUCLEOTIDE SEQUENCE [LARGE SCALE GENOMIC DNA]</scope>
    <source>
        <strain evidence="7">F 1598</strain>
    </source>
</reference>
<feature type="region of interest" description="Disordered" evidence="5">
    <location>
        <begin position="142"/>
        <end position="180"/>
    </location>
</feature>
<dbReference type="Proteomes" id="UP000054166">
    <property type="component" value="Unassembled WGS sequence"/>
</dbReference>
<dbReference type="Gene3D" id="3.90.20.20">
    <property type="match status" value="1"/>
</dbReference>
<keyword evidence="7" id="KW-1185">Reference proteome</keyword>
<dbReference type="FunCoup" id="A0A0C3CBP9">
    <property type="interactions" value="188"/>
</dbReference>
<feature type="region of interest" description="Disordered" evidence="5">
    <location>
        <begin position="42"/>
        <end position="70"/>
    </location>
</feature>
<evidence type="ECO:0000313" key="7">
    <source>
        <dbReference type="Proteomes" id="UP000054166"/>
    </source>
</evidence>
<dbReference type="InterPro" id="IPR009012">
    <property type="entry name" value="GrpE_head"/>
</dbReference>
<dbReference type="GO" id="GO:0051087">
    <property type="term" value="F:protein-folding chaperone binding"/>
    <property type="evidence" value="ECO:0007669"/>
    <property type="project" value="InterPro"/>
</dbReference>
<dbReference type="GO" id="GO:0006457">
    <property type="term" value="P:protein folding"/>
    <property type="evidence" value="ECO:0007669"/>
    <property type="project" value="InterPro"/>
</dbReference>
<organism evidence="6 7">
    <name type="scientific">Piloderma croceum (strain F 1598)</name>
    <dbReference type="NCBI Taxonomy" id="765440"/>
    <lineage>
        <taxon>Eukaryota</taxon>
        <taxon>Fungi</taxon>
        <taxon>Dikarya</taxon>
        <taxon>Basidiomycota</taxon>
        <taxon>Agaricomycotina</taxon>
        <taxon>Agaricomycetes</taxon>
        <taxon>Agaricomycetidae</taxon>
        <taxon>Atheliales</taxon>
        <taxon>Atheliaceae</taxon>
        <taxon>Piloderma</taxon>
    </lineage>
</organism>
<evidence type="ECO:0000256" key="3">
    <source>
        <dbReference type="ARBA" id="ARBA00014521"/>
    </source>
</evidence>
<dbReference type="STRING" id="765440.A0A0C3CBP9"/>
<dbReference type="GO" id="GO:0001405">
    <property type="term" value="C:PAM complex, Tim23 associated import motor"/>
    <property type="evidence" value="ECO:0007669"/>
    <property type="project" value="TreeGrafter"/>
</dbReference>
<dbReference type="HAMAP" id="MF_01151">
    <property type="entry name" value="GrpE"/>
    <property type="match status" value="1"/>
</dbReference>
<dbReference type="FunFam" id="2.30.22.10:FF:000002">
    <property type="entry name" value="GrpE protein homolog"/>
    <property type="match status" value="1"/>
</dbReference>
<proteinExistence type="inferred from homology"/>
<dbReference type="GO" id="GO:0030150">
    <property type="term" value="P:protein import into mitochondrial matrix"/>
    <property type="evidence" value="ECO:0007669"/>
    <property type="project" value="TreeGrafter"/>
</dbReference>
<dbReference type="CDD" id="cd00446">
    <property type="entry name" value="GrpE"/>
    <property type="match status" value="1"/>
</dbReference>
<dbReference type="SUPFAM" id="SSF51064">
    <property type="entry name" value="Head domain of nucleotide exchange factor GrpE"/>
    <property type="match status" value="1"/>
</dbReference>
<dbReference type="GO" id="GO:0042803">
    <property type="term" value="F:protein homodimerization activity"/>
    <property type="evidence" value="ECO:0007669"/>
    <property type="project" value="InterPro"/>
</dbReference>
<dbReference type="Gene3D" id="2.30.22.10">
    <property type="entry name" value="Head domain of nucleotide exchange factor GrpE"/>
    <property type="match status" value="1"/>
</dbReference>
<dbReference type="InterPro" id="IPR000740">
    <property type="entry name" value="GrpE"/>
</dbReference>
<name>A0A0C3CBP9_PILCF</name>
<feature type="compositionally biased region" description="Low complexity" evidence="5">
    <location>
        <begin position="148"/>
        <end position="160"/>
    </location>
</feature>
<evidence type="ECO:0000313" key="6">
    <source>
        <dbReference type="EMBL" id="KIM87087.1"/>
    </source>
</evidence>
<protein>
    <recommendedName>
        <fullName evidence="3">GrpE protein homolog, mitochondrial</fullName>
    </recommendedName>
</protein>
<gene>
    <name evidence="6" type="ORF">PILCRDRAFT_815543</name>
</gene>
<dbReference type="GO" id="GO:0051082">
    <property type="term" value="F:unfolded protein binding"/>
    <property type="evidence" value="ECO:0007669"/>
    <property type="project" value="TreeGrafter"/>
</dbReference>
<dbReference type="Pfam" id="PF01025">
    <property type="entry name" value="GrpE"/>
    <property type="match status" value="1"/>
</dbReference>
<dbReference type="PANTHER" id="PTHR21237:SF23">
    <property type="entry name" value="GRPE PROTEIN HOMOLOG, MITOCHONDRIAL"/>
    <property type="match status" value="1"/>
</dbReference>
<dbReference type="PANTHER" id="PTHR21237">
    <property type="entry name" value="GRPE PROTEIN"/>
    <property type="match status" value="1"/>
</dbReference>
<dbReference type="OrthoDB" id="201635at2759"/>
<dbReference type="HOGENOM" id="CLU_057217_0_0_1"/>
<dbReference type="GO" id="GO:0000774">
    <property type="term" value="F:adenyl-nucleotide exchange factor activity"/>
    <property type="evidence" value="ECO:0007669"/>
    <property type="project" value="InterPro"/>
</dbReference>
<reference evidence="6 7" key="1">
    <citation type="submission" date="2014-04" db="EMBL/GenBank/DDBJ databases">
        <authorList>
            <consortium name="DOE Joint Genome Institute"/>
            <person name="Kuo A."/>
            <person name="Tarkka M."/>
            <person name="Buscot F."/>
            <person name="Kohler A."/>
            <person name="Nagy L.G."/>
            <person name="Floudas D."/>
            <person name="Copeland A."/>
            <person name="Barry K.W."/>
            <person name="Cichocki N."/>
            <person name="Veneault-Fourrey C."/>
            <person name="LaButti K."/>
            <person name="Lindquist E.A."/>
            <person name="Lipzen A."/>
            <person name="Lundell T."/>
            <person name="Morin E."/>
            <person name="Murat C."/>
            <person name="Sun H."/>
            <person name="Tunlid A."/>
            <person name="Henrissat B."/>
            <person name="Grigoriev I.V."/>
            <person name="Hibbett D.S."/>
            <person name="Martin F."/>
            <person name="Nordberg H.P."/>
            <person name="Cantor M.N."/>
            <person name="Hua S.X."/>
        </authorList>
    </citation>
    <scope>NUCLEOTIDE SEQUENCE [LARGE SCALE GENOMIC DNA]</scope>
    <source>
        <strain evidence="6 7">F 1598</strain>
    </source>
</reference>
<evidence type="ECO:0000256" key="2">
    <source>
        <dbReference type="ARBA" id="ARBA00009054"/>
    </source>
</evidence>
<dbReference type="SUPFAM" id="SSF58014">
    <property type="entry name" value="Coiled-coil domain of nucleotide exchange factor GrpE"/>
    <property type="match status" value="1"/>
</dbReference>
<comment type="subcellular location">
    <subcellularLocation>
        <location evidence="1">Mitochondrion matrix</location>
    </subcellularLocation>
</comment>
<evidence type="ECO:0000256" key="4">
    <source>
        <dbReference type="ARBA" id="ARBA00023186"/>
    </source>
</evidence>
<feature type="compositionally biased region" description="Basic and acidic residues" evidence="5">
    <location>
        <begin position="45"/>
        <end position="62"/>
    </location>
</feature>
<comment type="similarity">
    <text evidence="2">Belongs to the GrpE family.</text>
</comment>
<evidence type="ECO:0000256" key="1">
    <source>
        <dbReference type="ARBA" id="ARBA00004305"/>
    </source>
</evidence>
<evidence type="ECO:0000256" key="5">
    <source>
        <dbReference type="SAM" id="MobiDB-lite"/>
    </source>
</evidence>
<sequence length="266" mass="29314">MSASQALQMFRSCTASLSSRTLARSSIPPSSRRRMALAMAARRHYSSENKTDEGKEEPVKEEVVEDQVEAEAVSPELTKLQAKEEEVLDLTNRLRYLQADFLNLQRNAAREKEQTRDFAITRFASDLLETVDVLALALKSVPPSALQSPSPTTDSTTPESNSASESTPPIGEATTSTSTPPKSALAYLIELHEGVDMTHRLLLQTLFKYHVKPFDPTGDVFDPNIHEAMYQAPIPGKEPGTIIDCQKIGYTIKDRILRAAQVGVAQ</sequence>
<dbReference type="InParanoid" id="A0A0C3CBP9"/>
<keyword evidence="4" id="KW-0143">Chaperone</keyword>
<dbReference type="InterPro" id="IPR013805">
    <property type="entry name" value="GrpE_CC"/>
</dbReference>
<dbReference type="PROSITE" id="PS01071">
    <property type="entry name" value="GRPE"/>
    <property type="match status" value="1"/>
</dbReference>
<dbReference type="AlphaFoldDB" id="A0A0C3CBP9"/>
<dbReference type="EMBL" id="KN832980">
    <property type="protein sequence ID" value="KIM87087.1"/>
    <property type="molecule type" value="Genomic_DNA"/>
</dbReference>
<accession>A0A0C3CBP9</accession>